<dbReference type="PANTHER" id="PTHR32309">
    <property type="entry name" value="TYROSINE-PROTEIN KINASE"/>
    <property type="match status" value="1"/>
</dbReference>
<dbReference type="Pfam" id="PF10609">
    <property type="entry name" value="ParA"/>
    <property type="match status" value="1"/>
</dbReference>
<organism evidence="5 6">
    <name type="scientific">Moorena producens (strain JHB)</name>
    <dbReference type="NCBI Taxonomy" id="1454205"/>
    <lineage>
        <taxon>Bacteria</taxon>
        <taxon>Bacillati</taxon>
        <taxon>Cyanobacteriota</taxon>
        <taxon>Cyanophyceae</taxon>
        <taxon>Coleofasciculales</taxon>
        <taxon>Coleofasciculaceae</taxon>
        <taxon>Moorena</taxon>
    </lineage>
</organism>
<gene>
    <name evidence="5" type="ORF">BJP36_28310</name>
</gene>
<reference evidence="6" key="1">
    <citation type="submission" date="2016-10" db="EMBL/GenBank/DDBJ databases">
        <title>Comparative genomics uncovers the prolific and rare metabolic potential of the cyanobacterial genus Moorea.</title>
        <authorList>
            <person name="Leao T."/>
            <person name="Castelao G."/>
            <person name="Korobeynikov A."/>
            <person name="Monroe E.A."/>
            <person name="Podell S."/>
            <person name="Glukhov E."/>
            <person name="Allen E."/>
            <person name="Gerwick W.H."/>
            <person name="Gerwick L."/>
        </authorList>
    </citation>
    <scope>NUCLEOTIDE SEQUENCE [LARGE SCALE GENOMIC DNA]</scope>
    <source>
        <strain evidence="6">JHB</strain>
    </source>
</reference>
<dbReference type="NCBIfam" id="TIGR01007">
    <property type="entry name" value="eps_fam"/>
    <property type="match status" value="1"/>
</dbReference>
<evidence type="ECO:0000313" key="5">
    <source>
        <dbReference type="EMBL" id="AOY83245.2"/>
    </source>
</evidence>
<keyword evidence="4" id="KW-1133">Transmembrane helix</keyword>
<sequence length="770" mass="87576">MGNKSELFPQGNGKYFHSQPVIYHTRNSKYYQDGRKLEEIWTIIRRRFLVAAGVAITITASIFVWTSNQKPLYEGKFRLRLESLTAQDDENQSIPAFGLIDSGNSSLAYQTQMLVLRSPKLITPVIEEINKRYGKTSYKSLVKNNHLRIKHIEGTSVLEVRYRDSDPQKVHFVLNQLADNYIKYSRQQEASYHHKDVELANRELPKVRQEVDRLQEELLKLELGYKLIDYDNQKQQLSTQISQIKQQQLDTHIQLKQAQSFYQIISQKLGLSSNQVKDSRASELALAQVNLAENPYYQKMLNHLEEVEAEIAIESSRYTPDSPTIKTLQQQKYNFLSLLRSEAEQVLGIKLTNTDVPKISPNSIHQQLTQQLVDRSIQISVLQARQQALAEEEESLEQDMKQMLVIDPTYTSLRQKLRDKTQRLDTLLELKESFQPYSWELILKPKQPQYPIPQHQELQIILGAIAGILLGAGTGWLMERLDHVFHSPDELKHHTQLPLLGVIPYHPALKATKSSSCKGIPFVPSFPKNQKNNSTPKLQQASPFLEAFRFLHRNIGLLGCDKPIQSIVISSARPADGKSTVAVHLAIVAAAMGRRVLLVDTDLRRPRVHKIFGLNNQLGLSDVLSKGIKANRAIQQVPLWDHLHVLTAGSPAHDPIRLLSAPKMGTLMEHFNAVFDLVIYDTPPVIGLADSRLLAANTDGMVFVGRLNKTDRSVLMQALDELKTSRTNLLGIVANDVENYATSSYYHHQDYYTTDSATMKVKKLLDQNMR</sequence>
<keyword evidence="1" id="KW-0547">Nucleotide-binding</keyword>
<dbReference type="Proteomes" id="UP000176944">
    <property type="component" value="Chromosome"/>
</dbReference>
<evidence type="ECO:0000256" key="2">
    <source>
        <dbReference type="ARBA" id="ARBA00022840"/>
    </source>
</evidence>
<feature type="transmembrane region" description="Helical" evidence="4">
    <location>
        <begin position="48"/>
        <end position="66"/>
    </location>
</feature>
<dbReference type="Gene3D" id="3.40.50.300">
    <property type="entry name" value="P-loop containing nucleotide triphosphate hydrolases"/>
    <property type="match status" value="1"/>
</dbReference>
<protein>
    <submittedName>
        <fullName evidence="5">Polysaccharide biosynthesis tyrosine autokinase</fullName>
        <ecNumber evidence="5">2.7.10.2</ecNumber>
    </submittedName>
</protein>
<dbReference type="InterPro" id="IPR033756">
    <property type="entry name" value="YlxH/NBP35"/>
</dbReference>
<feature type="coiled-coil region" evidence="3">
    <location>
        <begin position="197"/>
        <end position="247"/>
    </location>
</feature>
<feature type="coiled-coil region" evidence="3">
    <location>
        <begin position="379"/>
        <end position="430"/>
    </location>
</feature>
<evidence type="ECO:0000256" key="4">
    <source>
        <dbReference type="SAM" id="Phobius"/>
    </source>
</evidence>
<dbReference type="EMBL" id="CP017708">
    <property type="protein sequence ID" value="AOY83245.2"/>
    <property type="molecule type" value="Genomic_DNA"/>
</dbReference>
<name>A0A1D9G6Z8_MOOP1</name>
<dbReference type="SUPFAM" id="SSF52540">
    <property type="entry name" value="P-loop containing nucleoside triphosphate hydrolases"/>
    <property type="match status" value="1"/>
</dbReference>
<dbReference type="InterPro" id="IPR050445">
    <property type="entry name" value="Bact_polysacc_biosynth/exp"/>
</dbReference>
<accession>A0A1D9G6Z8</accession>
<dbReference type="GO" id="GO:0005524">
    <property type="term" value="F:ATP binding"/>
    <property type="evidence" value="ECO:0007669"/>
    <property type="project" value="UniProtKB-KW"/>
</dbReference>
<dbReference type="GO" id="GO:0004715">
    <property type="term" value="F:non-membrane spanning protein tyrosine kinase activity"/>
    <property type="evidence" value="ECO:0007669"/>
    <property type="project" value="UniProtKB-EC"/>
</dbReference>
<dbReference type="AlphaFoldDB" id="A0A1D9G6Z8"/>
<dbReference type="PANTHER" id="PTHR32309:SF13">
    <property type="entry name" value="FERRIC ENTEROBACTIN TRANSPORT PROTEIN FEPE"/>
    <property type="match status" value="1"/>
</dbReference>
<evidence type="ECO:0000256" key="3">
    <source>
        <dbReference type="SAM" id="Coils"/>
    </source>
</evidence>
<keyword evidence="3" id="KW-0175">Coiled coil</keyword>
<evidence type="ECO:0000313" key="6">
    <source>
        <dbReference type="Proteomes" id="UP000176944"/>
    </source>
</evidence>
<dbReference type="InterPro" id="IPR005702">
    <property type="entry name" value="Wzc-like_C"/>
</dbReference>
<keyword evidence="4" id="KW-0472">Membrane</keyword>
<dbReference type="EC" id="2.7.10.2" evidence="5"/>
<dbReference type="InterPro" id="IPR027417">
    <property type="entry name" value="P-loop_NTPase"/>
</dbReference>
<dbReference type="CDD" id="cd05387">
    <property type="entry name" value="BY-kinase"/>
    <property type="match status" value="1"/>
</dbReference>
<evidence type="ECO:0000256" key="1">
    <source>
        <dbReference type="ARBA" id="ARBA00022741"/>
    </source>
</evidence>
<keyword evidence="2" id="KW-0067">ATP-binding</keyword>
<proteinExistence type="predicted"/>
<keyword evidence="4" id="KW-0812">Transmembrane</keyword>
<keyword evidence="5" id="KW-0808">Transferase</keyword>
<dbReference type="GO" id="GO:0005886">
    <property type="term" value="C:plasma membrane"/>
    <property type="evidence" value="ECO:0007669"/>
    <property type="project" value="TreeGrafter"/>
</dbReference>